<dbReference type="EMBL" id="AHJG01000022">
    <property type="protein sequence ID" value="EPA06656.1"/>
    <property type="molecule type" value="Genomic_DNA"/>
</dbReference>
<sequence>MSDQDTHNESLKKSVVESIMRKYMHKESEGKELDPLDEHPQTLLFKNEEPTKIDSGSKSNETKENEQVESNISKALNEIIDKALANTPKKPRKSFSKYLEKYIEPEKSKEVLITLQKEIEIEKQIQAEIKHSIDTKSKSLKKARTELVENQKKLDLVIETEIKNFENNRLELIGKMSSKMAHDIRNPLSVLKMQVDLMKLKQKKQEDEIMSSSITRMDKAISDITNQINDVLTFIRQPNLELISCDLKDIVNNSIEQLQIPDKVTITQSVDSLIIRCDMTKIKGIITNILHNAIQAINGKGEISIVVEENEKTIDIKITDSGPGIPENIMDKIFEPMFTTKALGTGLGLASCVQFLEMHGGTIKVKNNPTTFTITLPKIHPSTI</sequence>
<dbReference type="SUPFAM" id="SSF55874">
    <property type="entry name" value="ATPase domain of HSP90 chaperone/DNA topoisomerase II/histidine kinase"/>
    <property type="match status" value="1"/>
</dbReference>
<proteinExistence type="predicted"/>
<dbReference type="PANTHER" id="PTHR43065">
    <property type="entry name" value="SENSOR HISTIDINE KINASE"/>
    <property type="match status" value="1"/>
</dbReference>
<dbReference type="PROSITE" id="PS50109">
    <property type="entry name" value="HIS_KIN"/>
    <property type="match status" value="1"/>
</dbReference>
<dbReference type="SMART" id="SM00387">
    <property type="entry name" value="HATPase_c"/>
    <property type="match status" value="1"/>
</dbReference>
<dbReference type="InterPro" id="IPR004358">
    <property type="entry name" value="Sig_transdc_His_kin-like_C"/>
</dbReference>
<dbReference type="Gene3D" id="3.30.565.10">
    <property type="entry name" value="Histidine kinase-like ATPase, C-terminal domain"/>
    <property type="match status" value="1"/>
</dbReference>
<dbReference type="InterPro" id="IPR036097">
    <property type="entry name" value="HisK_dim/P_sf"/>
</dbReference>
<dbReference type="SUPFAM" id="SSF47384">
    <property type="entry name" value="Homodimeric domain of signal transducing histidine kinase"/>
    <property type="match status" value="1"/>
</dbReference>
<dbReference type="Proteomes" id="UP000014065">
    <property type="component" value="Unassembled WGS sequence"/>
</dbReference>
<evidence type="ECO:0000256" key="7">
    <source>
        <dbReference type="SAM" id="MobiDB-lite"/>
    </source>
</evidence>
<keyword evidence="6" id="KW-0902">Two-component regulatory system</keyword>
<dbReference type="InterPro" id="IPR003661">
    <property type="entry name" value="HisK_dim/P_dom"/>
</dbReference>
<dbReference type="InterPro" id="IPR005467">
    <property type="entry name" value="His_kinase_dom"/>
</dbReference>
<dbReference type="Pfam" id="PF00512">
    <property type="entry name" value="HisKA"/>
    <property type="match status" value="1"/>
</dbReference>
<dbReference type="CDD" id="cd00082">
    <property type="entry name" value="HisKA"/>
    <property type="match status" value="1"/>
</dbReference>
<evidence type="ECO:0000313" key="10">
    <source>
        <dbReference type="Proteomes" id="UP000014065"/>
    </source>
</evidence>
<name>S2EBE0_9ARCH</name>
<evidence type="ECO:0000313" key="9">
    <source>
        <dbReference type="EMBL" id="EPA06656.1"/>
    </source>
</evidence>
<keyword evidence="2" id="KW-0808">Transferase</keyword>
<gene>
    <name evidence="9" type="ORF">BG20_I1975</name>
</gene>
<dbReference type="AlphaFoldDB" id="S2EBE0"/>
<dbReference type="PRINTS" id="PR00344">
    <property type="entry name" value="BCTRLSENSOR"/>
</dbReference>
<keyword evidence="4 9" id="KW-0418">Kinase</keyword>
<comment type="caution">
    <text evidence="9">The sequence shown here is derived from an EMBL/GenBank/DDBJ whole genome shotgun (WGS) entry which is preliminary data.</text>
</comment>
<dbReference type="InterPro" id="IPR003594">
    <property type="entry name" value="HATPase_dom"/>
</dbReference>
<dbReference type="RefSeq" id="WP_238527428.1">
    <property type="nucleotide sequence ID" value="NZ_AHJG01000022.1"/>
</dbReference>
<accession>S2EBE0</accession>
<evidence type="ECO:0000256" key="3">
    <source>
        <dbReference type="ARBA" id="ARBA00022741"/>
    </source>
</evidence>
<feature type="compositionally biased region" description="Basic and acidic residues" evidence="7">
    <location>
        <begin position="25"/>
        <end position="52"/>
    </location>
</feature>
<evidence type="ECO:0000259" key="8">
    <source>
        <dbReference type="PROSITE" id="PS50109"/>
    </source>
</evidence>
<dbReference type="GO" id="GO:0000155">
    <property type="term" value="F:phosphorelay sensor kinase activity"/>
    <property type="evidence" value="ECO:0007669"/>
    <property type="project" value="InterPro"/>
</dbReference>
<dbReference type="GO" id="GO:0005524">
    <property type="term" value="F:ATP binding"/>
    <property type="evidence" value="ECO:0007669"/>
    <property type="project" value="UniProtKB-KW"/>
</dbReference>
<keyword evidence="10" id="KW-1185">Reference proteome</keyword>
<evidence type="ECO:0000256" key="5">
    <source>
        <dbReference type="ARBA" id="ARBA00022840"/>
    </source>
</evidence>
<organism evidence="9 10">
    <name type="scientific">Candidatus Nitrosarchaeum limnium BG20</name>
    <dbReference type="NCBI Taxonomy" id="859192"/>
    <lineage>
        <taxon>Archaea</taxon>
        <taxon>Nitrososphaerota</taxon>
        <taxon>Nitrososphaeria</taxon>
        <taxon>Nitrosopumilales</taxon>
        <taxon>Nitrosopumilaceae</taxon>
        <taxon>Nitrosarchaeum</taxon>
    </lineage>
</organism>
<keyword evidence="5" id="KW-0067">ATP-binding</keyword>
<keyword evidence="1" id="KW-0597">Phosphoprotein</keyword>
<evidence type="ECO:0000256" key="4">
    <source>
        <dbReference type="ARBA" id="ARBA00022777"/>
    </source>
</evidence>
<feature type="region of interest" description="Disordered" evidence="7">
    <location>
        <begin position="22"/>
        <end position="68"/>
    </location>
</feature>
<dbReference type="CDD" id="cd00075">
    <property type="entry name" value="HATPase"/>
    <property type="match status" value="1"/>
</dbReference>
<dbReference type="Gene3D" id="1.10.287.130">
    <property type="match status" value="1"/>
</dbReference>
<feature type="domain" description="Histidine kinase" evidence="8">
    <location>
        <begin position="179"/>
        <end position="380"/>
    </location>
</feature>
<dbReference type="SMART" id="SM00388">
    <property type="entry name" value="HisKA"/>
    <property type="match status" value="1"/>
</dbReference>
<evidence type="ECO:0000256" key="6">
    <source>
        <dbReference type="ARBA" id="ARBA00023012"/>
    </source>
</evidence>
<evidence type="ECO:0000256" key="1">
    <source>
        <dbReference type="ARBA" id="ARBA00022553"/>
    </source>
</evidence>
<dbReference type="InterPro" id="IPR036890">
    <property type="entry name" value="HATPase_C_sf"/>
</dbReference>
<keyword evidence="3" id="KW-0547">Nucleotide-binding</keyword>
<dbReference type="PANTHER" id="PTHR43065:SF10">
    <property type="entry name" value="PEROXIDE STRESS-ACTIVATED HISTIDINE KINASE MAK3"/>
    <property type="match status" value="1"/>
</dbReference>
<reference evidence="9 10" key="1">
    <citation type="journal article" date="2012" name="J. Bacteriol.">
        <title>Genome Sequence of "Candidatus Nitrosoarchaeum limnia" BG20, a Low-Salinity Ammonia-Oxidizing Archaeon from the San Francisco Bay Estuary.</title>
        <authorList>
            <person name="Mosier A.C."/>
            <person name="Allen E.E."/>
            <person name="Kim M."/>
            <person name="Ferriera S."/>
            <person name="Francis C.A."/>
        </authorList>
    </citation>
    <scope>NUCLEOTIDE SEQUENCE [LARGE SCALE GENOMIC DNA]</scope>
    <source>
        <strain evidence="9 10">BG20</strain>
    </source>
</reference>
<dbReference type="Pfam" id="PF02518">
    <property type="entry name" value="HATPase_c"/>
    <property type="match status" value="1"/>
</dbReference>
<evidence type="ECO:0000256" key="2">
    <source>
        <dbReference type="ARBA" id="ARBA00022679"/>
    </source>
</evidence>
<protein>
    <submittedName>
        <fullName evidence="9">ATPase/histidine kinase/DNA gyrase B/HSP90 domain protein</fullName>
    </submittedName>
</protein>